<dbReference type="AlphaFoldDB" id="A0A914RQ44"/>
<organism evidence="1 2">
    <name type="scientific">Parascaris equorum</name>
    <name type="common">Equine roundworm</name>
    <dbReference type="NCBI Taxonomy" id="6256"/>
    <lineage>
        <taxon>Eukaryota</taxon>
        <taxon>Metazoa</taxon>
        <taxon>Ecdysozoa</taxon>
        <taxon>Nematoda</taxon>
        <taxon>Chromadorea</taxon>
        <taxon>Rhabditida</taxon>
        <taxon>Spirurina</taxon>
        <taxon>Ascaridomorpha</taxon>
        <taxon>Ascaridoidea</taxon>
        <taxon>Ascarididae</taxon>
        <taxon>Parascaris</taxon>
    </lineage>
</organism>
<sequence>MLSRVLVETVSRLSLYLKPPSSLRTPSSVGRIFQRLCVTSTPPEASSVLKEKNRQPLGDQKTVYHQVALQKMRSGRDSRYGGRGGGGFGGYGGRAGGGFGSRSGPAGGDIIHYFFRTLLVQKCLRKRHVAPIMLGKCLFLKTVEKGGRDQMAGRGLREIDWRSQDLKQIEKNFYHELPVVAQRSQVWI</sequence>
<reference evidence="2" key="1">
    <citation type="submission" date="2022-11" db="UniProtKB">
        <authorList>
            <consortium name="WormBaseParasite"/>
        </authorList>
    </citation>
    <scope>IDENTIFICATION</scope>
</reference>
<accession>A0A914RQ44</accession>
<keyword evidence="1" id="KW-1185">Reference proteome</keyword>
<proteinExistence type="predicted"/>
<name>A0A914RQ44_PAREQ</name>
<evidence type="ECO:0000313" key="1">
    <source>
        <dbReference type="Proteomes" id="UP000887564"/>
    </source>
</evidence>
<dbReference type="Proteomes" id="UP000887564">
    <property type="component" value="Unplaced"/>
</dbReference>
<protein>
    <submittedName>
        <fullName evidence="2">Mitochondrial ribosomal protein L15</fullName>
    </submittedName>
</protein>
<dbReference type="WBParaSite" id="PEQ_0000847201-mRNA-1">
    <property type="protein sequence ID" value="PEQ_0000847201-mRNA-1"/>
    <property type="gene ID" value="PEQ_0000847201"/>
</dbReference>
<evidence type="ECO:0000313" key="2">
    <source>
        <dbReference type="WBParaSite" id="PEQ_0000847201-mRNA-1"/>
    </source>
</evidence>